<dbReference type="Proteomes" id="UP000315343">
    <property type="component" value="Unassembled WGS sequence"/>
</dbReference>
<gene>
    <name evidence="1" type="ORF">LY60_00660</name>
</gene>
<evidence type="ECO:0000313" key="2">
    <source>
        <dbReference type="Proteomes" id="UP000315343"/>
    </source>
</evidence>
<proteinExistence type="predicted"/>
<protein>
    <submittedName>
        <fullName evidence="1">Uncharacterized protein DUF4003</fullName>
    </submittedName>
</protein>
<dbReference type="AlphaFoldDB" id="A0A562JGP2"/>
<evidence type="ECO:0000313" key="1">
    <source>
        <dbReference type="EMBL" id="TWH82362.1"/>
    </source>
</evidence>
<sequence>MNDLLKHRCELFVRNRDIMKENFRWENSMMFPLCASIYTERGLEMHADKIKLSKEIIKTNTGIFSSFKGIPFMAVVTLLSLEDYPERKFSDVLKIHDILRNEFHSSSYLPLSAFIISYISETDDYGRIAKKSKGIYNKMKNEHPFLTSSEDCSYAVLTALSNLNENEAIEEMEKCYHILKSKFFSSNAVQSLSHILALDERNAVDKCNITIDIFDKLKERNCKFGTGIELSVLGLLAITTEDIDTTINEIVEVNEYLSSIKGFGTFGIGKTQRIMYSAILVSQEYQKQFSKHAMNIAAVNSITNLIIAQQAAMTAVIASSAAASSANSN</sequence>
<name>A0A562JGP2_9FIRM</name>
<dbReference type="Pfam" id="PF13170">
    <property type="entry name" value="DUF4003"/>
    <property type="match status" value="1"/>
</dbReference>
<comment type="caution">
    <text evidence="1">The sequence shown here is derived from an EMBL/GenBank/DDBJ whole genome shotgun (WGS) entry which is preliminary data.</text>
</comment>
<dbReference type="InterPro" id="IPR025062">
    <property type="entry name" value="DUF4003"/>
</dbReference>
<dbReference type="OrthoDB" id="1778393at2"/>
<organism evidence="1 2">
    <name type="scientific">Sedimentibacter saalensis</name>
    <dbReference type="NCBI Taxonomy" id="130788"/>
    <lineage>
        <taxon>Bacteria</taxon>
        <taxon>Bacillati</taxon>
        <taxon>Bacillota</taxon>
        <taxon>Tissierellia</taxon>
        <taxon>Sedimentibacter</taxon>
    </lineage>
</organism>
<reference evidence="1 2" key="1">
    <citation type="submission" date="2019-07" db="EMBL/GenBank/DDBJ databases">
        <title>Genomic Encyclopedia of Type Strains, Phase I: the one thousand microbial genomes (KMG-I) project.</title>
        <authorList>
            <person name="Kyrpides N."/>
        </authorList>
    </citation>
    <scope>NUCLEOTIDE SEQUENCE [LARGE SCALE GENOMIC DNA]</scope>
    <source>
        <strain evidence="1 2">DSM 13558</strain>
    </source>
</reference>
<dbReference type="EMBL" id="VLKH01000002">
    <property type="protein sequence ID" value="TWH82362.1"/>
    <property type="molecule type" value="Genomic_DNA"/>
</dbReference>
<dbReference type="RefSeq" id="WP_145079921.1">
    <property type="nucleotide sequence ID" value="NZ_VLKH01000002.1"/>
</dbReference>
<accession>A0A562JGP2</accession>
<keyword evidence="2" id="KW-1185">Reference proteome</keyword>